<dbReference type="RefSeq" id="WP_203979953.1">
    <property type="nucleotide sequence ID" value="NZ_BAAAKY010000076.1"/>
</dbReference>
<dbReference type="EMBL" id="BOOQ01000052">
    <property type="protein sequence ID" value="GII50453.1"/>
    <property type="molecule type" value="Genomic_DNA"/>
</dbReference>
<dbReference type="InterPro" id="IPR005624">
    <property type="entry name" value="PduO/GlcC-like"/>
</dbReference>
<name>A0A8J3USB9_9ACTN</name>
<evidence type="ECO:0000313" key="2">
    <source>
        <dbReference type="Proteomes" id="UP000644610"/>
    </source>
</evidence>
<dbReference type="PANTHER" id="PTHR34309">
    <property type="entry name" value="SLR1406 PROTEIN"/>
    <property type="match status" value="1"/>
</dbReference>
<evidence type="ECO:0000313" key="1">
    <source>
        <dbReference type="EMBL" id="GII50453.1"/>
    </source>
</evidence>
<accession>A0A8J3USB9</accession>
<dbReference type="Proteomes" id="UP000644610">
    <property type="component" value="Unassembled WGS sequence"/>
</dbReference>
<sequence length="145" mass="14222">MANARLRLADARLVLEAALGKADEIGQPMNVAVVDGGGHLLAFARQDGAILGSIDIAVRKARTAVLMAMTTEQLGVSAAPGGPLYGIEVTNGGLVIFGGGIPLTGQDGEVAGAIGVSAGTVEQDVAVATAGAETFSADGPAQPSG</sequence>
<dbReference type="Gene3D" id="3.30.450.150">
    <property type="entry name" value="Haem-degrading domain"/>
    <property type="match status" value="1"/>
</dbReference>
<dbReference type="InterPro" id="IPR052517">
    <property type="entry name" value="GlcG_carb_metab_protein"/>
</dbReference>
<gene>
    <name evidence="1" type="ORF">Psi02_68770</name>
</gene>
<protein>
    <submittedName>
        <fullName evidence="1">PduO protein</fullName>
    </submittedName>
</protein>
<dbReference type="PANTHER" id="PTHR34309:SF1">
    <property type="entry name" value="PROTEIN GLCG"/>
    <property type="match status" value="1"/>
</dbReference>
<dbReference type="SUPFAM" id="SSF143744">
    <property type="entry name" value="GlcG-like"/>
    <property type="match status" value="1"/>
</dbReference>
<proteinExistence type="predicted"/>
<dbReference type="AlphaFoldDB" id="A0A8J3USB9"/>
<reference evidence="1" key="1">
    <citation type="submission" date="2021-01" db="EMBL/GenBank/DDBJ databases">
        <title>Whole genome shotgun sequence of Planotetraspora silvatica NBRC 100141.</title>
        <authorList>
            <person name="Komaki H."/>
            <person name="Tamura T."/>
        </authorList>
    </citation>
    <scope>NUCLEOTIDE SEQUENCE</scope>
    <source>
        <strain evidence="1">NBRC 100141</strain>
    </source>
</reference>
<keyword evidence="2" id="KW-1185">Reference proteome</keyword>
<dbReference type="Pfam" id="PF03928">
    <property type="entry name" value="HbpS-like"/>
    <property type="match status" value="1"/>
</dbReference>
<organism evidence="1 2">
    <name type="scientific">Planotetraspora silvatica</name>
    <dbReference type="NCBI Taxonomy" id="234614"/>
    <lineage>
        <taxon>Bacteria</taxon>
        <taxon>Bacillati</taxon>
        <taxon>Actinomycetota</taxon>
        <taxon>Actinomycetes</taxon>
        <taxon>Streptosporangiales</taxon>
        <taxon>Streptosporangiaceae</taxon>
        <taxon>Planotetraspora</taxon>
    </lineage>
</organism>
<comment type="caution">
    <text evidence="1">The sequence shown here is derived from an EMBL/GenBank/DDBJ whole genome shotgun (WGS) entry which is preliminary data.</text>
</comment>
<dbReference type="InterPro" id="IPR038084">
    <property type="entry name" value="PduO/GlcC-like_sf"/>
</dbReference>